<dbReference type="Pfam" id="PF16841">
    <property type="entry name" value="CBM60"/>
    <property type="match status" value="2"/>
</dbReference>
<dbReference type="GO" id="GO:0008270">
    <property type="term" value="F:zinc ion binding"/>
    <property type="evidence" value="ECO:0007669"/>
    <property type="project" value="InterPro"/>
</dbReference>
<dbReference type="Gene3D" id="3.40.390.10">
    <property type="entry name" value="Collagenase (Catalytic Domain)"/>
    <property type="match status" value="1"/>
</dbReference>
<proteinExistence type="predicted"/>
<dbReference type="RefSeq" id="WP_015930325.1">
    <property type="nucleotide sequence ID" value="NC_011894.1"/>
</dbReference>
<dbReference type="InterPro" id="IPR021190">
    <property type="entry name" value="Pept_M10A"/>
</dbReference>
<dbReference type="SUPFAM" id="SSF55486">
    <property type="entry name" value="Metalloproteases ('zincins'), catalytic domain"/>
    <property type="match status" value="1"/>
</dbReference>
<evidence type="ECO:0000256" key="4">
    <source>
        <dbReference type="ARBA" id="ARBA00022833"/>
    </source>
</evidence>
<name>B8IRC9_METNO</name>
<evidence type="ECO:0000313" key="8">
    <source>
        <dbReference type="Proteomes" id="UP000008207"/>
    </source>
</evidence>
<dbReference type="AlphaFoldDB" id="B8IRC9"/>
<protein>
    <submittedName>
        <fullName evidence="7">Peptidase M10A and M12B matrixin and adamalysin</fullName>
    </submittedName>
</protein>
<evidence type="ECO:0000313" key="7">
    <source>
        <dbReference type="EMBL" id="ACL58669.1"/>
    </source>
</evidence>
<dbReference type="eggNOG" id="COG5549">
    <property type="taxonomic scope" value="Bacteria"/>
</dbReference>
<dbReference type="PANTHER" id="PTHR10201:SF323">
    <property type="entry name" value="MATRIX METALLOPROTEINASE-21"/>
    <property type="match status" value="1"/>
</dbReference>
<keyword evidence="5" id="KW-0482">Metalloprotease</keyword>
<keyword evidence="4" id="KW-0862">Zinc</keyword>
<keyword evidence="1" id="KW-0645">Protease</keyword>
<dbReference type="InterPro" id="IPR001818">
    <property type="entry name" value="Pept_M10_metallopeptidase"/>
</dbReference>
<sequence>MSIDYALEPAKWGSNPSLGTAGGQVTWNLSGSFAPAYKAEIAAAFTRWSQVANISFVHVQDNGPADITLSWSAIDGPGKVLGQSTYRYGGGLLQHADITLDSTETWTSSANGLVDSGNDYFRVVAMHEIGHAIGLDHYNASTAVMNSYVTPNLRDLTQSDIDGATALYGPADGLTLRVSEDAWQGDAQFVVLVDGHQVGDVQTAHASHASGQWDTVTLPGSFGPGPHSVAVDFLNDAWGGSASTDRNLYVESASLNGVDLPGSAQTLLGTHNMALFGSPDILSLRVSEDAWLGDAQFIVSVDGHQVGGTQTAHASHASGQWDTVTLGGSFGAGPHSVAVDFLNDAWGGTANTDRNLYVQSATLNGTLMSGVPQTLVGPHDIAHFGSA</sequence>
<dbReference type="STRING" id="460265.Mnod_3763"/>
<evidence type="ECO:0000259" key="6">
    <source>
        <dbReference type="SMART" id="SM00235"/>
    </source>
</evidence>
<dbReference type="GO" id="GO:0030198">
    <property type="term" value="P:extracellular matrix organization"/>
    <property type="evidence" value="ECO:0007669"/>
    <property type="project" value="TreeGrafter"/>
</dbReference>
<dbReference type="InterPro" id="IPR031768">
    <property type="entry name" value="CBM60_xylan-bd"/>
</dbReference>
<dbReference type="InterPro" id="IPR006026">
    <property type="entry name" value="Peptidase_Metallo"/>
</dbReference>
<evidence type="ECO:0000256" key="5">
    <source>
        <dbReference type="ARBA" id="ARBA00023049"/>
    </source>
</evidence>
<evidence type="ECO:0000256" key="3">
    <source>
        <dbReference type="ARBA" id="ARBA00022801"/>
    </source>
</evidence>
<dbReference type="KEGG" id="mno:Mnod_3763"/>
<accession>B8IRC9</accession>
<keyword evidence="3" id="KW-0378">Hydrolase</keyword>
<evidence type="ECO:0000256" key="2">
    <source>
        <dbReference type="ARBA" id="ARBA00022723"/>
    </source>
</evidence>
<dbReference type="GO" id="GO:0006508">
    <property type="term" value="P:proteolysis"/>
    <property type="evidence" value="ECO:0007669"/>
    <property type="project" value="UniProtKB-KW"/>
</dbReference>
<dbReference type="GO" id="GO:0030574">
    <property type="term" value="P:collagen catabolic process"/>
    <property type="evidence" value="ECO:0007669"/>
    <property type="project" value="TreeGrafter"/>
</dbReference>
<gene>
    <name evidence="7" type="ordered locus">Mnod_3763</name>
</gene>
<dbReference type="EMBL" id="CP001349">
    <property type="protein sequence ID" value="ACL58669.1"/>
    <property type="molecule type" value="Genomic_DNA"/>
</dbReference>
<reference evidence="7 8" key="1">
    <citation type="submission" date="2009-01" db="EMBL/GenBank/DDBJ databases">
        <title>Complete sequence of chromosome of Methylobacterium nodulans ORS 2060.</title>
        <authorList>
            <consortium name="US DOE Joint Genome Institute"/>
            <person name="Lucas S."/>
            <person name="Copeland A."/>
            <person name="Lapidus A."/>
            <person name="Glavina del Rio T."/>
            <person name="Dalin E."/>
            <person name="Tice H."/>
            <person name="Bruce D."/>
            <person name="Goodwin L."/>
            <person name="Pitluck S."/>
            <person name="Sims D."/>
            <person name="Brettin T."/>
            <person name="Detter J.C."/>
            <person name="Han C."/>
            <person name="Larimer F."/>
            <person name="Land M."/>
            <person name="Hauser L."/>
            <person name="Kyrpides N."/>
            <person name="Ivanova N."/>
            <person name="Marx C.J."/>
            <person name="Richardson P."/>
        </authorList>
    </citation>
    <scope>NUCLEOTIDE SEQUENCE [LARGE SCALE GENOMIC DNA]</scope>
    <source>
        <strain evidence="8">LMG 21967 / CNCM I-2342 / ORS 2060</strain>
    </source>
</reference>
<dbReference type="Pfam" id="PF00413">
    <property type="entry name" value="Peptidase_M10"/>
    <property type="match status" value="1"/>
</dbReference>
<dbReference type="GO" id="GO:0004222">
    <property type="term" value="F:metalloendopeptidase activity"/>
    <property type="evidence" value="ECO:0007669"/>
    <property type="project" value="InterPro"/>
</dbReference>
<organism evidence="7 8">
    <name type="scientific">Methylobacterium nodulans (strain LMG 21967 / CNCM I-2342 / ORS 2060)</name>
    <dbReference type="NCBI Taxonomy" id="460265"/>
    <lineage>
        <taxon>Bacteria</taxon>
        <taxon>Pseudomonadati</taxon>
        <taxon>Pseudomonadota</taxon>
        <taxon>Alphaproteobacteria</taxon>
        <taxon>Hyphomicrobiales</taxon>
        <taxon>Methylobacteriaceae</taxon>
        <taxon>Methylobacterium</taxon>
    </lineage>
</organism>
<feature type="domain" description="Peptidase metallopeptidase" evidence="6">
    <location>
        <begin position="8"/>
        <end position="170"/>
    </location>
</feature>
<dbReference type="PRINTS" id="PR00138">
    <property type="entry name" value="MATRIXIN"/>
</dbReference>
<evidence type="ECO:0000256" key="1">
    <source>
        <dbReference type="ARBA" id="ARBA00022670"/>
    </source>
</evidence>
<dbReference type="PANTHER" id="PTHR10201">
    <property type="entry name" value="MATRIX METALLOPROTEINASE"/>
    <property type="match status" value="1"/>
</dbReference>
<keyword evidence="8" id="KW-1185">Reference proteome</keyword>
<dbReference type="Proteomes" id="UP000008207">
    <property type="component" value="Chromosome"/>
</dbReference>
<dbReference type="SMART" id="SM00235">
    <property type="entry name" value="ZnMc"/>
    <property type="match status" value="1"/>
</dbReference>
<dbReference type="InterPro" id="IPR024079">
    <property type="entry name" value="MetalloPept_cat_dom_sf"/>
</dbReference>
<keyword evidence="2" id="KW-0479">Metal-binding</keyword>
<dbReference type="GO" id="GO:0031012">
    <property type="term" value="C:extracellular matrix"/>
    <property type="evidence" value="ECO:0007669"/>
    <property type="project" value="InterPro"/>
</dbReference>
<dbReference type="Gene3D" id="2.60.60.40">
    <property type="match status" value="2"/>
</dbReference>
<dbReference type="HOGENOM" id="CLU_713320_0_0_5"/>